<gene>
    <name evidence="2" type="ORF">D3H35_22565</name>
</gene>
<dbReference type="GO" id="GO:0003824">
    <property type="term" value="F:catalytic activity"/>
    <property type="evidence" value="ECO:0007669"/>
    <property type="project" value="UniProtKB-ARBA"/>
</dbReference>
<dbReference type="EMBL" id="QXJM01000040">
    <property type="protein sequence ID" value="RIE01186.1"/>
    <property type="molecule type" value="Genomic_DNA"/>
</dbReference>
<dbReference type="OrthoDB" id="5870636at2"/>
<dbReference type="Proteomes" id="UP000266340">
    <property type="component" value="Unassembled WGS sequence"/>
</dbReference>
<protein>
    <recommendedName>
        <fullName evidence="1">Aerobactin siderophore biosynthesis IucA/IucC-like C-terminal domain-containing protein</fullName>
    </recommendedName>
</protein>
<evidence type="ECO:0000313" key="2">
    <source>
        <dbReference type="EMBL" id="RIE01186.1"/>
    </source>
</evidence>
<evidence type="ECO:0000259" key="1">
    <source>
        <dbReference type="Pfam" id="PF06276"/>
    </source>
</evidence>
<organism evidence="2 3">
    <name type="scientific">Cohnella faecalis</name>
    <dbReference type="NCBI Taxonomy" id="2315694"/>
    <lineage>
        <taxon>Bacteria</taxon>
        <taxon>Bacillati</taxon>
        <taxon>Bacillota</taxon>
        <taxon>Bacilli</taxon>
        <taxon>Bacillales</taxon>
        <taxon>Paenibacillaceae</taxon>
        <taxon>Cohnella</taxon>
    </lineage>
</organism>
<dbReference type="InterPro" id="IPR022770">
    <property type="entry name" value="IucA/IucC-like_C"/>
</dbReference>
<dbReference type="GO" id="GO:0051537">
    <property type="term" value="F:2 iron, 2 sulfur cluster binding"/>
    <property type="evidence" value="ECO:0007669"/>
    <property type="project" value="InterPro"/>
</dbReference>
<comment type="caution">
    <text evidence="2">The sequence shown here is derived from an EMBL/GenBank/DDBJ whole genome shotgun (WGS) entry which is preliminary data.</text>
</comment>
<name>A0A398CDC8_9BACL</name>
<reference evidence="2 3" key="1">
    <citation type="submission" date="2018-09" db="EMBL/GenBank/DDBJ databases">
        <title>Cohnella cavernae sp. nov., isolated from a karst cave.</title>
        <authorList>
            <person name="Zhu H."/>
        </authorList>
    </citation>
    <scope>NUCLEOTIDE SEQUENCE [LARGE SCALE GENOMIC DNA]</scope>
    <source>
        <strain evidence="2 3">K2E09-144</strain>
    </source>
</reference>
<dbReference type="Pfam" id="PF06276">
    <property type="entry name" value="FhuF"/>
    <property type="match status" value="1"/>
</dbReference>
<dbReference type="RefSeq" id="WP_119151451.1">
    <property type="nucleotide sequence ID" value="NZ_JBHSOV010000041.1"/>
</dbReference>
<evidence type="ECO:0000313" key="3">
    <source>
        <dbReference type="Proteomes" id="UP000266340"/>
    </source>
</evidence>
<proteinExistence type="predicted"/>
<accession>A0A398CDC8</accession>
<sequence length="261" mass="29902">MVLAFKPEEIDVLTRDHRLAIEPSTDREFSMPAVDLLNPDKCRAYLDGVAGIFESPSSVATVSLFAKRYSFLIIASSLYAMSVYNKGMDYSIENCHIESSYQGRAWLPKMRLTEWNVSQPAEGGRKEWRDQVIHSLFAENIVKAWHSLSKLGPVSKAVLWENTAIYVYWLYENKFGEGVDDIQKSRVQEDFEYLIREAPAHLFGEKKNPFARFDSPKVVTQASEAPIRIRKTCCYYYLASDEPEDYCPTCPKIKHEVVSTC</sequence>
<feature type="domain" description="Aerobactin siderophore biosynthesis IucA/IucC-like C-terminal" evidence="1">
    <location>
        <begin position="63"/>
        <end position="174"/>
    </location>
</feature>
<dbReference type="AlphaFoldDB" id="A0A398CDC8"/>
<keyword evidence="3" id="KW-1185">Reference proteome</keyword>